<gene>
    <name evidence="1" type="ORF">ISP01_00300</name>
</gene>
<sequence>MLSTKSSIWLLLDPESVDSLAKLKPHVKKTKTKNNKNILAYFDFEKLLIILPHLYLLNFHLTDLRPLIMTPQI</sequence>
<protein>
    <submittedName>
        <fullName evidence="1">Uncharacterized protein</fullName>
    </submittedName>
</protein>
<dbReference type="AlphaFoldDB" id="A0A843AAD1"/>
<proteinExistence type="predicted"/>
<evidence type="ECO:0000313" key="2">
    <source>
        <dbReference type="Proteomes" id="UP000658733"/>
    </source>
</evidence>
<reference evidence="1" key="1">
    <citation type="submission" date="2020-10" db="EMBL/GenBank/DDBJ databases">
        <title>Dehalococcoides mccartyi of a TCE/Cr reducing biochatode.</title>
        <authorList>
            <person name="Matturro B."/>
        </authorList>
    </citation>
    <scope>NUCLEOTIDE SEQUENCE</scope>
    <source>
        <strain evidence="1">Bin4</strain>
    </source>
</reference>
<dbReference type="Proteomes" id="UP000658733">
    <property type="component" value="Unassembled WGS sequence"/>
</dbReference>
<evidence type="ECO:0000313" key="1">
    <source>
        <dbReference type="EMBL" id="MBF4467822.1"/>
    </source>
</evidence>
<dbReference type="EMBL" id="JADIIN010000003">
    <property type="protein sequence ID" value="MBF4467822.1"/>
    <property type="molecule type" value="Genomic_DNA"/>
</dbReference>
<comment type="caution">
    <text evidence="1">The sequence shown here is derived from an EMBL/GenBank/DDBJ whole genome shotgun (WGS) entry which is preliminary data.</text>
</comment>
<organism evidence="1 2">
    <name type="scientific">Methanobrevibacter arboriphilus</name>
    <dbReference type="NCBI Taxonomy" id="39441"/>
    <lineage>
        <taxon>Archaea</taxon>
        <taxon>Methanobacteriati</taxon>
        <taxon>Methanobacteriota</taxon>
        <taxon>Methanomada group</taxon>
        <taxon>Methanobacteria</taxon>
        <taxon>Methanobacteriales</taxon>
        <taxon>Methanobacteriaceae</taxon>
        <taxon>Methanobrevibacter</taxon>
    </lineage>
</organism>
<accession>A0A843AAD1</accession>
<name>A0A843AAD1_METAZ</name>